<dbReference type="RefSeq" id="XP_033452413.1">
    <property type="nucleotide sequence ID" value="XM_033588969.1"/>
</dbReference>
<organism evidence="1 2">
    <name type="scientific">Didymella exigua CBS 183.55</name>
    <dbReference type="NCBI Taxonomy" id="1150837"/>
    <lineage>
        <taxon>Eukaryota</taxon>
        <taxon>Fungi</taxon>
        <taxon>Dikarya</taxon>
        <taxon>Ascomycota</taxon>
        <taxon>Pezizomycotina</taxon>
        <taxon>Dothideomycetes</taxon>
        <taxon>Pleosporomycetidae</taxon>
        <taxon>Pleosporales</taxon>
        <taxon>Pleosporineae</taxon>
        <taxon>Didymellaceae</taxon>
        <taxon>Didymella</taxon>
    </lineage>
</organism>
<name>A0A6A5RUM5_9PLEO</name>
<proteinExistence type="predicted"/>
<reference evidence="1" key="1">
    <citation type="journal article" date="2020" name="Stud. Mycol.">
        <title>101 Dothideomycetes genomes: a test case for predicting lifestyles and emergence of pathogens.</title>
        <authorList>
            <person name="Haridas S."/>
            <person name="Albert R."/>
            <person name="Binder M."/>
            <person name="Bloem J."/>
            <person name="Labutti K."/>
            <person name="Salamov A."/>
            <person name="Andreopoulos B."/>
            <person name="Baker S."/>
            <person name="Barry K."/>
            <person name="Bills G."/>
            <person name="Bluhm B."/>
            <person name="Cannon C."/>
            <person name="Castanera R."/>
            <person name="Culley D."/>
            <person name="Daum C."/>
            <person name="Ezra D."/>
            <person name="Gonzalez J."/>
            <person name="Henrissat B."/>
            <person name="Kuo A."/>
            <person name="Liang C."/>
            <person name="Lipzen A."/>
            <person name="Lutzoni F."/>
            <person name="Magnuson J."/>
            <person name="Mondo S."/>
            <person name="Nolan M."/>
            <person name="Ohm R."/>
            <person name="Pangilinan J."/>
            <person name="Park H.-J."/>
            <person name="Ramirez L."/>
            <person name="Alfaro M."/>
            <person name="Sun H."/>
            <person name="Tritt A."/>
            <person name="Yoshinaga Y."/>
            <person name="Zwiers L.-H."/>
            <person name="Turgeon B."/>
            <person name="Goodwin S."/>
            <person name="Spatafora J."/>
            <person name="Crous P."/>
            <person name="Grigoriev I."/>
        </authorList>
    </citation>
    <scope>NUCLEOTIDE SEQUENCE</scope>
    <source>
        <strain evidence="1">CBS 183.55</strain>
    </source>
</reference>
<dbReference type="EMBL" id="ML978959">
    <property type="protein sequence ID" value="KAF1932165.1"/>
    <property type="molecule type" value="Genomic_DNA"/>
</dbReference>
<accession>A0A6A5RUM5</accession>
<evidence type="ECO:0000313" key="1">
    <source>
        <dbReference type="EMBL" id="KAF1932165.1"/>
    </source>
</evidence>
<gene>
    <name evidence="1" type="ORF">M421DRAFT_285717</name>
</gene>
<evidence type="ECO:0000313" key="2">
    <source>
        <dbReference type="Proteomes" id="UP000800082"/>
    </source>
</evidence>
<protein>
    <submittedName>
        <fullName evidence="1">Uncharacterized protein</fullName>
    </submittedName>
</protein>
<dbReference type="Proteomes" id="UP000800082">
    <property type="component" value="Unassembled WGS sequence"/>
</dbReference>
<dbReference type="GeneID" id="54346616"/>
<dbReference type="AlphaFoldDB" id="A0A6A5RUM5"/>
<keyword evidence="2" id="KW-1185">Reference proteome</keyword>
<sequence>MSFTTCLNEEILCASCTIAVDQFLQRAAPKTRLDSVRRIEDVRLPKIKSVNPRDRNTELSFQATKNRDITPHIYILVTSTADARNADDVLFFLFDEVAFILTTRRVKSDELEHWDCEADDIVEGTCAYMLDLKVLRARGFREELGCEHQDFLAQDALFAFFGRRVEGFYGCNKGLRRVVSTTSNVPRLVKGLSLLVCFRWRLVKDFAERVGAG</sequence>